<dbReference type="InterPro" id="IPR025661">
    <property type="entry name" value="Pept_asp_AS"/>
</dbReference>
<dbReference type="SMART" id="SM00645">
    <property type="entry name" value="Pept_C1"/>
    <property type="match status" value="2"/>
</dbReference>
<dbReference type="EC" id="3.4.22.15" evidence="8"/>
<feature type="domain" description="Cathepsin propeptide inhibitor" evidence="12">
    <location>
        <begin position="340"/>
        <end position="400"/>
    </location>
</feature>
<dbReference type="SUPFAM" id="SSF54001">
    <property type="entry name" value="Cysteine proteinases"/>
    <property type="match status" value="2"/>
</dbReference>
<dbReference type="SMART" id="SM00848">
    <property type="entry name" value="Inhibitor_I29"/>
    <property type="match status" value="2"/>
</dbReference>
<evidence type="ECO:0000256" key="1">
    <source>
        <dbReference type="ARBA" id="ARBA00008455"/>
    </source>
</evidence>
<dbReference type="FunFam" id="3.90.70.10:FF:000006">
    <property type="entry name" value="Cathepsin S"/>
    <property type="match status" value="2"/>
</dbReference>
<feature type="signal peptide" evidence="10">
    <location>
        <begin position="1"/>
        <end position="16"/>
    </location>
</feature>
<evidence type="ECO:0000259" key="11">
    <source>
        <dbReference type="SMART" id="SM00645"/>
    </source>
</evidence>
<keyword evidence="3" id="KW-0378">Hydrolase</keyword>
<dbReference type="AlphaFoldDB" id="A0A0L0BYU3"/>
<evidence type="ECO:0000256" key="7">
    <source>
        <dbReference type="ARBA" id="ARBA00036319"/>
    </source>
</evidence>
<keyword evidence="14" id="KW-1185">Reference proteome</keyword>
<keyword evidence="5" id="KW-0865">Zymogen</keyword>
<dbReference type="InterPro" id="IPR000169">
    <property type="entry name" value="Pept_cys_AS"/>
</dbReference>
<dbReference type="InterPro" id="IPR025660">
    <property type="entry name" value="Pept_his_AS"/>
</dbReference>
<dbReference type="STRING" id="7375.A0A0L0BYU3"/>
<reference evidence="13 14" key="1">
    <citation type="journal article" date="2015" name="Nat. Commun.">
        <title>Lucilia cuprina genome unlocks parasitic fly biology to underpin future interventions.</title>
        <authorList>
            <person name="Anstead C.A."/>
            <person name="Korhonen P.K."/>
            <person name="Young N.D."/>
            <person name="Hall R.S."/>
            <person name="Jex A.R."/>
            <person name="Murali S.C."/>
            <person name="Hughes D.S."/>
            <person name="Lee S.F."/>
            <person name="Perry T."/>
            <person name="Stroehlein A.J."/>
            <person name="Ansell B.R."/>
            <person name="Breugelmans B."/>
            <person name="Hofmann A."/>
            <person name="Qu J."/>
            <person name="Dugan S."/>
            <person name="Lee S.L."/>
            <person name="Chao H."/>
            <person name="Dinh H."/>
            <person name="Han Y."/>
            <person name="Doddapaneni H.V."/>
            <person name="Worley K.C."/>
            <person name="Muzny D.M."/>
            <person name="Ioannidis P."/>
            <person name="Waterhouse R.M."/>
            <person name="Zdobnov E.M."/>
            <person name="James P.J."/>
            <person name="Bagnall N.H."/>
            <person name="Kotze A.C."/>
            <person name="Gibbs R.A."/>
            <person name="Richards S."/>
            <person name="Batterham P."/>
            <person name="Gasser R.B."/>
        </authorList>
    </citation>
    <scope>NUCLEOTIDE SEQUENCE [LARGE SCALE GENOMIC DNA]</scope>
    <source>
        <strain evidence="13 14">LS</strain>
        <tissue evidence="13">Full body</tissue>
    </source>
</reference>
<dbReference type="PROSITE" id="PS00640">
    <property type="entry name" value="THIOL_PROTEASE_ASN"/>
    <property type="match status" value="2"/>
</dbReference>
<evidence type="ECO:0000256" key="10">
    <source>
        <dbReference type="SAM" id="SignalP"/>
    </source>
</evidence>
<comment type="catalytic activity">
    <reaction evidence="7">
        <text>Specificity close to that of papain. As compared to cathepsin B, cathepsin L exhibits higher activity toward protein substrates, but has little activity on Z-Arg-Arg-NHMec, and no peptidyl-dipeptidase activity.</text>
        <dbReference type="EC" id="3.4.22.15"/>
    </reaction>
</comment>
<dbReference type="GO" id="GO:0004197">
    <property type="term" value="F:cysteine-type endopeptidase activity"/>
    <property type="evidence" value="ECO:0007669"/>
    <property type="project" value="UniProtKB-EC"/>
</dbReference>
<keyword evidence="4" id="KW-0788">Thiol protease</keyword>
<comment type="similarity">
    <text evidence="1">Belongs to the peptidase C1 family.</text>
</comment>
<feature type="non-terminal residue" evidence="13">
    <location>
        <position position="618"/>
    </location>
</feature>
<evidence type="ECO:0000256" key="5">
    <source>
        <dbReference type="ARBA" id="ARBA00023145"/>
    </source>
</evidence>
<dbReference type="Proteomes" id="UP000037069">
    <property type="component" value="Unassembled WGS sequence"/>
</dbReference>
<dbReference type="Pfam" id="PF00112">
    <property type="entry name" value="Peptidase_C1"/>
    <property type="match status" value="2"/>
</dbReference>
<dbReference type="PANTHER" id="PTHR12411">
    <property type="entry name" value="CYSTEINE PROTEASE FAMILY C1-RELATED"/>
    <property type="match status" value="1"/>
</dbReference>
<dbReference type="Pfam" id="PF08246">
    <property type="entry name" value="Inhibitor_I29"/>
    <property type="match status" value="2"/>
</dbReference>
<dbReference type="GO" id="GO:0006508">
    <property type="term" value="P:proteolysis"/>
    <property type="evidence" value="ECO:0007669"/>
    <property type="project" value="UniProtKB-KW"/>
</dbReference>
<organism evidence="13 14">
    <name type="scientific">Lucilia cuprina</name>
    <name type="common">Green bottle fly</name>
    <name type="synonym">Australian sheep blowfly</name>
    <dbReference type="NCBI Taxonomy" id="7375"/>
    <lineage>
        <taxon>Eukaryota</taxon>
        <taxon>Metazoa</taxon>
        <taxon>Ecdysozoa</taxon>
        <taxon>Arthropoda</taxon>
        <taxon>Hexapoda</taxon>
        <taxon>Insecta</taxon>
        <taxon>Pterygota</taxon>
        <taxon>Neoptera</taxon>
        <taxon>Endopterygota</taxon>
        <taxon>Diptera</taxon>
        <taxon>Brachycera</taxon>
        <taxon>Muscomorpha</taxon>
        <taxon>Oestroidea</taxon>
        <taxon>Calliphoridae</taxon>
        <taxon>Luciliinae</taxon>
        <taxon>Lucilia</taxon>
    </lineage>
</organism>
<evidence type="ECO:0000256" key="9">
    <source>
        <dbReference type="ARBA" id="ARBA00063237"/>
    </source>
</evidence>
<gene>
    <name evidence="13" type="ORF">FF38_04243</name>
</gene>
<sequence>MKLSILLLSFCCLAAALQEAQIKEQWLRFKSKYGKKYRNALEDSQRFVKFKKNLLKIKQHNQRYEQGLESYEMSLNPFTDMDMKEVQQTYMGFKMPENSQELLQNATFYQPPLKQRFGLPTHVDWRDRGAITHVKDQKACGSCWAFASVAALEAHYYIKHKEKVLLSEQNLVDCVTENWGCDGGWMIPSFQYVTINNGINPESIYPYEAVDGVCRHQYNKGPINKAYVAISPDNEEHLQLAVALNGPVAVAIQANNNFMNYKSGVYDDPDCSKIANHAVLVVGYGTENGKDYWLIKNSWSSYWGDNGYIKMARNKNNQCAIASVYCLEATLLESFVQKHWSDFKHNYGKKYRSRGENNKSFQNFKRNLQIISEHNERFVQGLETYKMSINPFTDKDLQEMETYYMGLKITKDWRDEGAISAVKDQEACGSCWAFSSTGALEAKYFLKYNKSIVLSEQNLIDCVTENWGCEGGWMIPCFDYVHYNEGINTETQYPYEANNGECRFNSNFIAATCTGYQTIRQNDEQHLLEAVASEGPVSVAIAVNTKFMFYDGGIYDDADCSQLVNHAVLVVGYGTENGQDYWLVKNSWSSQWGDGGYIKMARNKNNQCAIAKYASYPV</sequence>
<evidence type="ECO:0000313" key="13">
    <source>
        <dbReference type="EMBL" id="KNC25217.1"/>
    </source>
</evidence>
<dbReference type="InterPro" id="IPR013128">
    <property type="entry name" value="Peptidase_C1A"/>
</dbReference>
<evidence type="ECO:0000256" key="2">
    <source>
        <dbReference type="ARBA" id="ARBA00022670"/>
    </source>
</evidence>
<evidence type="ECO:0000256" key="3">
    <source>
        <dbReference type="ARBA" id="ARBA00022801"/>
    </source>
</evidence>
<evidence type="ECO:0000256" key="8">
    <source>
        <dbReference type="ARBA" id="ARBA00038911"/>
    </source>
</evidence>
<dbReference type="CDD" id="cd02248">
    <property type="entry name" value="Peptidase_C1A"/>
    <property type="match status" value="2"/>
</dbReference>
<dbReference type="InterPro" id="IPR013201">
    <property type="entry name" value="Prot_inhib_I29"/>
</dbReference>
<comment type="subunit">
    <text evidence="9">Dimer of a heavy and a light chain linked by disulfide bonds.</text>
</comment>
<dbReference type="OMA" id="KDNGCHG"/>
<proteinExistence type="inferred from homology"/>
<accession>A0A0L0BYU3</accession>
<dbReference type="PROSITE" id="PS00639">
    <property type="entry name" value="THIOL_PROTEASE_HIS"/>
    <property type="match status" value="2"/>
</dbReference>
<dbReference type="OrthoDB" id="7869759at2759"/>
<dbReference type="InterPro" id="IPR000668">
    <property type="entry name" value="Peptidase_C1A_C"/>
</dbReference>
<feature type="domain" description="Peptidase C1A papain C-terminal" evidence="11">
    <location>
        <begin position="407"/>
        <end position="618"/>
    </location>
</feature>
<dbReference type="EMBL" id="JRES01001139">
    <property type="protein sequence ID" value="KNC25217.1"/>
    <property type="molecule type" value="Genomic_DNA"/>
</dbReference>
<dbReference type="InterPro" id="IPR039417">
    <property type="entry name" value="Peptidase_C1A_papain-like"/>
</dbReference>
<evidence type="ECO:0000313" key="14">
    <source>
        <dbReference type="Proteomes" id="UP000037069"/>
    </source>
</evidence>
<comment type="caution">
    <text evidence="13">The sequence shown here is derived from an EMBL/GenBank/DDBJ whole genome shotgun (WGS) entry which is preliminary data.</text>
</comment>
<evidence type="ECO:0000259" key="12">
    <source>
        <dbReference type="SMART" id="SM00848"/>
    </source>
</evidence>
<feature type="domain" description="Cathepsin propeptide inhibitor" evidence="12">
    <location>
        <begin position="26"/>
        <end position="86"/>
    </location>
</feature>
<feature type="domain" description="Peptidase C1A papain C-terminal" evidence="11">
    <location>
        <begin position="119"/>
        <end position="327"/>
    </location>
</feature>
<dbReference type="PROSITE" id="PS00139">
    <property type="entry name" value="THIOL_PROTEASE_CYS"/>
    <property type="match status" value="2"/>
</dbReference>
<keyword evidence="6" id="KW-1015">Disulfide bond</keyword>
<feature type="chain" id="PRO_5018535641" description="cathepsin L" evidence="10">
    <location>
        <begin position="17"/>
        <end position="618"/>
    </location>
</feature>
<dbReference type="InterPro" id="IPR038765">
    <property type="entry name" value="Papain-like_cys_pep_sf"/>
</dbReference>
<name>A0A0L0BYU3_LUCCU</name>
<dbReference type="Gene3D" id="3.90.70.10">
    <property type="entry name" value="Cysteine proteinases"/>
    <property type="match status" value="2"/>
</dbReference>
<keyword evidence="2" id="KW-0645">Protease</keyword>
<protein>
    <recommendedName>
        <fullName evidence="8">cathepsin L</fullName>
        <ecNumber evidence="8">3.4.22.15</ecNumber>
    </recommendedName>
</protein>
<evidence type="ECO:0000256" key="4">
    <source>
        <dbReference type="ARBA" id="ARBA00022807"/>
    </source>
</evidence>
<dbReference type="PRINTS" id="PR00705">
    <property type="entry name" value="PAPAIN"/>
</dbReference>
<keyword evidence="10" id="KW-0732">Signal</keyword>
<evidence type="ECO:0000256" key="6">
    <source>
        <dbReference type="ARBA" id="ARBA00023157"/>
    </source>
</evidence>